<reference evidence="3" key="2">
    <citation type="submission" date="2025-05" db="UniProtKB">
        <authorList>
            <consortium name="EnsemblMetazoa"/>
        </authorList>
    </citation>
    <scope>IDENTIFICATION</scope>
    <source>
        <strain evidence="3">Foshan</strain>
    </source>
</reference>
<evidence type="ECO:0000313" key="4">
    <source>
        <dbReference type="Proteomes" id="UP000069940"/>
    </source>
</evidence>
<evidence type="ECO:0000256" key="1">
    <source>
        <dbReference type="SAM" id="MobiDB-lite"/>
    </source>
</evidence>
<reference evidence="4" key="1">
    <citation type="journal article" date="2015" name="Proc. Natl. Acad. Sci. U.S.A.">
        <title>Genome sequence of the Asian Tiger mosquito, Aedes albopictus, reveals insights into its biology, genetics, and evolution.</title>
        <authorList>
            <person name="Chen X.G."/>
            <person name="Jiang X."/>
            <person name="Gu J."/>
            <person name="Xu M."/>
            <person name="Wu Y."/>
            <person name="Deng Y."/>
            <person name="Zhang C."/>
            <person name="Bonizzoni M."/>
            <person name="Dermauw W."/>
            <person name="Vontas J."/>
            <person name="Armbruster P."/>
            <person name="Huang X."/>
            <person name="Yang Y."/>
            <person name="Zhang H."/>
            <person name="He W."/>
            <person name="Peng H."/>
            <person name="Liu Y."/>
            <person name="Wu K."/>
            <person name="Chen J."/>
            <person name="Lirakis M."/>
            <person name="Topalis P."/>
            <person name="Van Leeuwen T."/>
            <person name="Hall A.B."/>
            <person name="Jiang X."/>
            <person name="Thorpe C."/>
            <person name="Mueller R.L."/>
            <person name="Sun C."/>
            <person name="Waterhouse R.M."/>
            <person name="Yan G."/>
            <person name="Tu Z.J."/>
            <person name="Fang X."/>
            <person name="James A.A."/>
        </authorList>
    </citation>
    <scope>NUCLEOTIDE SEQUENCE [LARGE SCALE GENOMIC DNA]</scope>
    <source>
        <strain evidence="4">Foshan</strain>
    </source>
</reference>
<dbReference type="GeneID" id="109400058"/>
<keyword evidence="2" id="KW-0812">Transmembrane</keyword>
<dbReference type="Proteomes" id="UP000069940">
    <property type="component" value="Unassembled WGS sequence"/>
</dbReference>
<evidence type="ECO:0000256" key="2">
    <source>
        <dbReference type="SAM" id="Phobius"/>
    </source>
</evidence>
<protein>
    <submittedName>
        <fullName evidence="3">Uncharacterized protein</fullName>
    </submittedName>
</protein>
<proteinExistence type="predicted"/>
<accession>A0ABM1ZX64</accession>
<keyword evidence="2" id="KW-0472">Membrane</keyword>
<evidence type="ECO:0000313" key="3">
    <source>
        <dbReference type="EnsemblMetazoa" id="AALFPA23_022430.P33309"/>
    </source>
</evidence>
<dbReference type="EnsemblMetazoa" id="AALFPA23_022430.R33309">
    <property type="protein sequence ID" value="AALFPA23_022430.P33309"/>
    <property type="gene ID" value="AALFPA23_022430"/>
</dbReference>
<keyword evidence="4" id="KW-1185">Reference proteome</keyword>
<organism evidence="3 4">
    <name type="scientific">Aedes albopictus</name>
    <name type="common">Asian tiger mosquito</name>
    <name type="synonym">Stegomyia albopicta</name>
    <dbReference type="NCBI Taxonomy" id="7160"/>
    <lineage>
        <taxon>Eukaryota</taxon>
        <taxon>Metazoa</taxon>
        <taxon>Ecdysozoa</taxon>
        <taxon>Arthropoda</taxon>
        <taxon>Hexapoda</taxon>
        <taxon>Insecta</taxon>
        <taxon>Pterygota</taxon>
        <taxon>Neoptera</taxon>
        <taxon>Endopterygota</taxon>
        <taxon>Diptera</taxon>
        <taxon>Nematocera</taxon>
        <taxon>Culicoidea</taxon>
        <taxon>Culicidae</taxon>
        <taxon>Culicinae</taxon>
        <taxon>Aedini</taxon>
        <taxon>Aedes</taxon>
        <taxon>Stegomyia</taxon>
    </lineage>
</organism>
<name>A0ABM1ZX64_AEDAL</name>
<feature type="compositionally biased region" description="Low complexity" evidence="1">
    <location>
        <begin position="185"/>
        <end position="204"/>
    </location>
</feature>
<feature type="transmembrane region" description="Helical" evidence="2">
    <location>
        <begin position="97"/>
        <end position="118"/>
    </location>
</feature>
<sequence length="226" mass="24447">MAEHLLQRFATIGSTSTAGPPPTTATINSRIHHEPFIKYPVYGPGSGPEIFEEGEGFWASGSAPGFFPGQGPPPPPPPPIPYRIPYGKYGKARFKGASVAILTFIGFLFFLSVLQNYIRDYSTTSSPTVSVSTGKHIPTNSVKIFDSKKVIVLSSGATKENQGPQYPFLQKNDGILSAEDDSYSYKKTSSSGKNRNKNPNQKRQYSSDVASATPSLFTDVLTVDGF</sequence>
<keyword evidence="2" id="KW-1133">Transmembrane helix</keyword>
<feature type="region of interest" description="Disordered" evidence="1">
    <location>
        <begin position="183"/>
        <end position="210"/>
    </location>
</feature>
<dbReference type="RefSeq" id="XP_029723079.2">
    <property type="nucleotide sequence ID" value="XM_029867219.2"/>
</dbReference>